<proteinExistence type="predicted"/>
<dbReference type="GO" id="GO:0010333">
    <property type="term" value="F:terpene synthase activity"/>
    <property type="evidence" value="ECO:0007669"/>
    <property type="project" value="InterPro"/>
</dbReference>
<dbReference type="EMBL" id="SWLB01000005">
    <property type="protein sequence ID" value="KAF3338370.1"/>
    <property type="molecule type" value="Genomic_DNA"/>
</dbReference>
<dbReference type="SUPFAM" id="SSF48576">
    <property type="entry name" value="Terpenoid synthases"/>
    <property type="match status" value="1"/>
</dbReference>
<comment type="cofactor">
    <cofactor evidence="1">
        <name>Mg(2+)</name>
        <dbReference type="ChEBI" id="CHEBI:18420"/>
    </cofactor>
</comment>
<dbReference type="InterPro" id="IPR001906">
    <property type="entry name" value="Terpene_synth_N"/>
</dbReference>
<dbReference type="SFLD" id="SFLDG01014">
    <property type="entry name" value="Terpene_Cyclase_Like_1_N-term"/>
    <property type="match status" value="1"/>
</dbReference>
<dbReference type="InterPro" id="IPR036965">
    <property type="entry name" value="Terpene_synth_N_sf"/>
</dbReference>
<dbReference type="GO" id="GO:0016853">
    <property type="term" value="F:isomerase activity"/>
    <property type="evidence" value="ECO:0007669"/>
    <property type="project" value="UniProtKB-KW"/>
</dbReference>
<dbReference type="GO" id="GO:0009686">
    <property type="term" value="P:gibberellin biosynthetic process"/>
    <property type="evidence" value="ECO:0007669"/>
    <property type="project" value="TreeGrafter"/>
</dbReference>
<dbReference type="FunFam" id="1.50.10.130:FF:000002">
    <property type="entry name" value="Ent-copalyl diphosphate synthase, chloroplastic"/>
    <property type="match status" value="1"/>
</dbReference>
<dbReference type="AlphaFoldDB" id="A0A833VR75"/>
<keyword evidence="2" id="KW-0479">Metal-binding</keyword>
<dbReference type="Gene3D" id="1.50.10.160">
    <property type="match status" value="1"/>
</dbReference>
<dbReference type="PANTHER" id="PTHR31739">
    <property type="entry name" value="ENT-COPALYL DIPHOSPHATE SYNTHASE, CHLOROPLASTIC"/>
    <property type="match status" value="1"/>
</dbReference>
<dbReference type="InterPro" id="IPR008930">
    <property type="entry name" value="Terpenoid_cyclase/PrenylTrfase"/>
</dbReference>
<evidence type="ECO:0000313" key="7">
    <source>
        <dbReference type="Proteomes" id="UP000623129"/>
    </source>
</evidence>
<keyword evidence="7" id="KW-1185">Reference proteome</keyword>
<evidence type="ECO:0000313" key="6">
    <source>
        <dbReference type="EMBL" id="KAF3338370.1"/>
    </source>
</evidence>
<name>A0A833VR75_9POAL</name>
<sequence length="759" mass="86659">MGNGVPALRALQNNLPIDEKLSEGTKLPELLQTIKDMLKSINDGEITVSPYDTAWVALIKDVNGGEGPQFPSSLEWIVSNQLPDGSWGDAGFFSAHDRMINTLACVIVLTSWRIHPERRNTGLVFLRENMCRLADEATEHMLLGFEITFPSLLQMAKDLGLELPFDDPILQNINAMRDTKIKRIPRDVMHDVPTSLLYSLEGFPNLNWERLLKLQYDDGSFLFSPSSTAYAFIQTNDEKCLGYLKQIVNRFHGGAPNIYPVNLFERIWVVDRLERLGISRYFKTEIVSLLDYVHKAWTDQGVCSARNSTVQDIDDTSMAFRLLRLYGYDVSSCAFKHFLKDGEFFCFAGQSNQALTGIYNLNRASQTMFPDEHILQQAMDFSYKFLREKQVSGQLRDKWIITKDLPGEVEYALDFPWYASLPRVEARLYLNQYGGSSDVWIGKTLYRMPFVCNDIYLELAKADFNRCQMVHQLELHNLQSWYKETELERFKVNRKDVERAYFLAVSSIFEPERATERLAWARTSLLADAITSFFTNGHCSQELHEFILNFLGKESSNIGSPKHFIRIGEQNKRIEGLALAAALNQTLELMSSESGSHSQNQGQQEFTYHYLRHAWMKWLLTWRGGEADYRLSPTGQMGLLLVNSIEICAGRSNLDDFGVVSEKYRKISQLTASISCGLHEIKLQSTDLPSQQGDQIIVGKEVGREMQELTQLLIESPNFHECNTKGTILSVVKSFYYLAHCTPVTLDQHISMVLFDKAK</sequence>
<dbReference type="SFLD" id="SFLDG01605">
    <property type="entry name" value="Terpene_Cyclase_Like_1_N-term"/>
    <property type="match status" value="1"/>
</dbReference>
<dbReference type="FunFam" id="1.50.10.160:FF:000001">
    <property type="entry name" value="Ent-copalyl diphosphate synthase"/>
    <property type="match status" value="1"/>
</dbReference>
<dbReference type="OrthoDB" id="2343925at2759"/>
<dbReference type="InterPro" id="IPR050148">
    <property type="entry name" value="Terpene_synthase-like"/>
</dbReference>
<feature type="domain" description="Terpene synthase N-terminal" evidence="5">
    <location>
        <begin position="207"/>
        <end position="413"/>
    </location>
</feature>
<evidence type="ECO:0000256" key="3">
    <source>
        <dbReference type="ARBA" id="ARBA00022842"/>
    </source>
</evidence>
<evidence type="ECO:0000256" key="1">
    <source>
        <dbReference type="ARBA" id="ARBA00001946"/>
    </source>
</evidence>
<dbReference type="PANTHER" id="PTHR31739:SF4">
    <property type="entry name" value="ENT-COPALYL DIPHOSPHATE SYNTHASE, CHLOROPLASTIC"/>
    <property type="match status" value="1"/>
</dbReference>
<dbReference type="Gene3D" id="1.10.600.10">
    <property type="entry name" value="Farnesyl Diphosphate Synthase"/>
    <property type="match status" value="1"/>
</dbReference>
<dbReference type="Pfam" id="PF01397">
    <property type="entry name" value="Terpene_synth"/>
    <property type="match status" value="1"/>
</dbReference>
<evidence type="ECO:0000256" key="2">
    <source>
        <dbReference type="ARBA" id="ARBA00022723"/>
    </source>
</evidence>
<dbReference type="SUPFAM" id="SSF48239">
    <property type="entry name" value="Terpenoid cyclases/Protein prenyltransferases"/>
    <property type="match status" value="2"/>
</dbReference>
<protein>
    <submittedName>
        <fullName evidence="6">Ent-copalyl diphosphate synthase 1</fullName>
    </submittedName>
</protein>
<reference evidence="6" key="1">
    <citation type="submission" date="2020-01" db="EMBL/GenBank/DDBJ databases">
        <title>Genome sequence of Kobresia littledalei, the first chromosome-level genome in the family Cyperaceae.</title>
        <authorList>
            <person name="Qu G."/>
        </authorList>
    </citation>
    <scope>NUCLEOTIDE SEQUENCE</scope>
    <source>
        <strain evidence="6">C.B.Clarke</strain>
        <tissue evidence="6">Leaf</tissue>
    </source>
</reference>
<evidence type="ECO:0000259" key="5">
    <source>
        <dbReference type="Pfam" id="PF01397"/>
    </source>
</evidence>
<accession>A0A833VR75</accession>
<dbReference type="Gene3D" id="1.50.10.130">
    <property type="entry name" value="Terpene synthase, N-terminal domain"/>
    <property type="match status" value="1"/>
</dbReference>
<dbReference type="GO" id="GO:0009507">
    <property type="term" value="C:chloroplast"/>
    <property type="evidence" value="ECO:0007669"/>
    <property type="project" value="TreeGrafter"/>
</dbReference>
<gene>
    <name evidence="6" type="ORF">FCM35_KLT17207</name>
</gene>
<dbReference type="InterPro" id="IPR008949">
    <property type="entry name" value="Isoprenoid_synthase_dom_sf"/>
</dbReference>
<organism evidence="6 7">
    <name type="scientific">Carex littledalei</name>
    <dbReference type="NCBI Taxonomy" id="544730"/>
    <lineage>
        <taxon>Eukaryota</taxon>
        <taxon>Viridiplantae</taxon>
        <taxon>Streptophyta</taxon>
        <taxon>Embryophyta</taxon>
        <taxon>Tracheophyta</taxon>
        <taxon>Spermatophyta</taxon>
        <taxon>Magnoliopsida</taxon>
        <taxon>Liliopsida</taxon>
        <taxon>Poales</taxon>
        <taxon>Cyperaceae</taxon>
        <taxon>Cyperoideae</taxon>
        <taxon>Cariceae</taxon>
        <taxon>Carex</taxon>
        <taxon>Carex subgen. Euthyceras</taxon>
    </lineage>
</organism>
<dbReference type="Proteomes" id="UP000623129">
    <property type="component" value="Unassembled WGS sequence"/>
</dbReference>
<dbReference type="GO" id="GO:0000287">
    <property type="term" value="F:magnesium ion binding"/>
    <property type="evidence" value="ECO:0007669"/>
    <property type="project" value="TreeGrafter"/>
</dbReference>
<keyword evidence="4" id="KW-0413">Isomerase</keyword>
<comment type="caution">
    <text evidence="6">The sequence shown here is derived from an EMBL/GenBank/DDBJ whole genome shotgun (WGS) entry which is preliminary data.</text>
</comment>
<keyword evidence="3" id="KW-0460">Magnesium</keyword>
<evidence type="ECO:0000256" key="4">
    <source>
        <dbReference type="ARBA" id="ARBA00023235"/>
    </source>
</evidence>